<dbReference type="Gene3D" id="3.30.360.10">
    <property type="entry name" value="Dihydrodipicolinate Reductase, domain 2"/>
    <property type="match status" value="1"/>
</dbReference>
<dbReference type="InterPro" id="IPR055170">
    <property type="entry name" value="GFO_IDH_MocA-like_dom"/>
</dbReference>
<comment type="catalytic activity">
    <reaction evidence="10">
        <text>D-xylose + NADP(+) = D-xylono-1,5-lactone + NADPH + H(+)</text>
        <dbReference type="Rhea" id="RHEA:22000"/>
        <dbReference type="ChEBI" id="CHEBI:15378"/>
        <dbReference type="ChEBI" id="CHEBI:15867"/>
        <dbReference type="ChEBI" id="CHEBI:53455"/>
        <dbReference type="ChEBI" id="CHEBI:57783"/>
        <dbReference type="ChEBI" id="CHEBI:58349"/>
        <dbReference type="EC" id="1.1.1.179"/>
    </reaction>
</comment>
<dbReference type="AlphaFoldDB" id="A0A9P0BBW6"/>
<evidence type="ECO:0000256" key="10">
    <source>
        <dbReference type="ARBA" id="ARBA00049233"/>
    </source>
</evidence>
<evidence type="ECO:0000256" key="6">
    <source>
        <dbReference type="ARBA" id="ARBA00042926"/>
    </source>
</evidence>
<reference evidence="13" key="1">
    <citation type="submission" date="2021-12" db="EMBL/GenBank/DDBJ databases">
        <authorList>
            <person name="King R."/>
        </authorList>
    </citation>
    <scope>NUCLEOTIDE SEQUENCE</scope>
</reference>
<keyword evidence="14" id="KW-1185">Reference proteome</keyword>
<dbReference type="Pfam" id="PF01408">
    <property type="entry name" value="GFO_IDH_MocA"/>
    <property type="match status" value="1"/>
</dbReference>
<comment type="catalytic activity">
    <reaction evidence="9">
        <text>(1R,2R)-1,2-dihydrobenzene-1,2-diol + NADP(+) = catechol + NADPH + H(+)</text>
        <dbReference type="Rhea" id="RHEA:16729"/>
        <dbReference type="ChEBI" id="CHEBI:10702"/>
        <dbReference type="ChEBI" id="CHEBI:15378"/>
        <dbReference type="ChEBI" id="CHEBI:18135"/>
        <dbReference type="ChEBI" id="CHEBI:57783"/>
        <dbReference type="ChEBI" id="CHEBI:58349"/>
        <dbReference type="EC" id="1.3.1.20"/>
    </reaction>
</comment>
<organism evidence="13 14">
    <name type="scientific">Brassicogethes aeneus</name>
    <name type="common">Rape pollen beetle</name>
    <name type="synonym">Meligethes aeneus</name>
    <dbReference type="NCBI Taxonomy" id="1431903"/>
    <lineage>
        <taxon>Eukaryota</taxon>
        <taxon>Metazoa</taxon>
        <taxon>Ecdysozoa</taxon>
        <taxon>Arthropoda</taxon>
        <taxon>Hexapoda</taxon>
        <taxon>Insecta</taxon>
        <taxon>Pterygota</taxon>
        <taxon>Neoptera</taxon>
        <taxon>Endopterygota</taxon>
        <taxon>Coleoptera</taxon>
        <taxon>Polyphaga</taxon>
        <taxon>Cucujiformia</taxon>
        <taxon>Nitidulidae</taxon>
        <taxon>Meligethinae</taxon>
        <taxon>Brassicogethes</taxon>
    </lineage>
</organism>
<dbReference type="EMBL" id="OV121137">
    <property type="protein sequence ID" value="CAH0559681.1"/>
    <property type="molecule type" value="Genomic_DNA"/>
</dbReference>
<proteinExistence type="inferred from homology"/>
<dbReference type="GO" id="GO:0047837">
    <property type="term" value="F:D-xylose 1-dehydrogenase (NADP+) activity"/>
    <property type="evidence" value="ECO:0007669"/>
    <property type="project" value="UniProtKB-EC"/>
</dbReference>
<dbReference type="EC" id="1.1.1.179" evidence="4"/>
<evidence type="ECO:0000256" key="9">
    <source>
        <dbReference type="ARBA" id="ARBA00047423"/>
    </source>
</evidence>
<dbReference type="InterPro" id="IPR000683">
    <property type="entry name" value="Gfo/Idh/MocA-like_OxRdtase_N"/>
</dbReference>
<evidence type="ECO:0000313" key="13">
    <source>
        <dbReference type="EMBL" id="CAH0559681.1"/>
    </source>
</evidence>
<dbReference type="Gene3D" id="3.40.50.720">
    <property type="entry name" value="NAD(P)-binding Rossmann-like Domain"/>
    <property type="match status" value="1"/>
</dbReference>
<comment type="similarity">
    <text evidence="1">Belongs to the Gfo/Idh/MocA family.</text>
</comment>
<dbReference type="SUPFAM" id="SSF55347">
    <property type="entry name" value="Glyceraldehyde-3-phosphate dehydrogenase-like, C-terminal domain"/>
    <property type="match status" value="1"/>
</dbReference>
<dbReference type="PANTHER" id="PTHR22604">
    <property type="entry name" value="OXIDOREDUCTASES"/>
    <property type="match status" value="1"/>
</dbReference>
<dbReference type="InterPro" id="IPR036291">
    <property type="entry name" value="NAD(P)-bd_dom_sf"/>
</dbReference>
<dbReference type="OrthoDB" id="2129491at2759"/>
<evidence type="ECO:0000256" key="1">
    <source>
        <dbReference type="ARBA" id="ARBA00010928"/>
    </source>
</evidence>
<feature type="domain" description="Gfo/Idh/MocA-like oxidoreductase N-terminal" evidence="11">
    <location>
        <begin position="28"/>
        <end position="122"/>
    </location>
</feature>
<protein>
    <recommendedName>
        <fullName evidence="5">Trans-1,2-dihydrobenzene-1,2-diol dehydrogenase</fullName>
        <ecNumber evidence="4">1.1.1.179</ecNumber>
        <ecNumber evidence="3">1.3.1.20</ecNumber>
    </recommendedName>
    <alternativeName>
        <fullName evidence="8">D-xylose 1-dehydrogenase</fullName>
    </alternativeName>
    <alternativeName>
        <fullName evidence="7">D-xylose-NADP dehydrogenase</fullName>
    </alternativeName>
    <alternativeName>
        <fullName evidence="6">Dimeric dihydrodiol dehydrogenase</fullName>
    </alternativeName>
</protein>
<evidence type="ECO:0000259" key="11">
    <source>
        <dbReference type="Pfam" id="PF01408"/>
    </source>
</evidence>
<dbReference type="EC" id="1.3.1.20" evidence="3"/>
<evidence type="ECO:0000256" key="7">
    <source>
        <dbReference type="ARBA" id="ARBA00042988"/>
    </source>
</evidence>
<gene>
    <name evidence="13" type="ORF">MELIAE_LOCUS9709</name>
</gene>
<dbReference type="Pfam" id="PF22725">
    <property type="entry name" value="GFO_IDH_MocA_C3"/>
    <property type="match status" value="1"/>
</dbReference>
<evidence type="ECO:0000256" key="8">
    <source>
        <dbReference type="ARBA" id="ARBA00043025"/>
    </source>
</evidence>
<feature type="domain" description="GFO/IDH/MocA-like oxidoreductase" evidence="12">
    <location>
        <begin position="138"/>
        <end position="249"/>
    </location>
</feature>
<dbReference type="SUPFAM" id="SSF51735">
    <property type="entry name" value="NAD(P)-binding Rossmann-fold domains"/>
    <property type="match status" value="1"/>
</dbReference>
<evidence type="ECO:0000256" key="2">
    <source>
        <dbReference type="ARBA" id="ARBA00023002"/>
    </source>
</evidence>
<sequence length="331" mass="37535">MPALRWGIASCCKASCDFAEALLSFPEENHALLSIASANMEASEEFSRKYQVPNAYGSYDKLAADLEVDIVYVAVIIPNHFKITKAMLSNGKHVVCETPLSFCEKTAKELMILAKIKKVFLMEAMWTKVFPAMDFLTEEIESDTIGDVQWVEITFGRSSYNKKDINLKEIYKGVIMDFGIFTLAFQDHIFRNMVPTKVMTSGHLNYQDSDESACCIMNYPEGKTCVIAIHTCVDLPNEAIIIGTKGTIRIPHFWFPTKIIMPDEVKTFPLPDDSTKVSRRVAFKYLIEEVGKCIEDGKLESEKHSHASTLQVIHFMDVWRNQLEVVFEAEE</sequence>
<evidence type="ECO:0000313" key="14">
    <source>
        <dbReference type="Proteomes" id="UP001154078"/>
    </source>
</evidence>
<evidence type="ECO:0000256" key="3">
    <source>
        <dbReference type="ARBA" id="ARBA00038853"/>
    </source>
</evidence>
<evidence type="ECO:0000259" key="12">
    <source>
        <dbReference type="Pfam" id="PF22725"/>
    </source>
</evidence>
<accession>A0A9P0BBW6</accession>
<keyword evidence="2" id="KW-0560">Oxidoreductase</keyword>
<dbReference type="PANTHER" id="PTHR22604:SF105">
    <property type="entry name" value="TRANS-1,2-DIHYDROBENZENE-1,2-DIOL DEHYDROGENASE"/>
    <property type="match status" value="1"/>
</dbReference>
<dbReference type="InterPro" id="IPR050984">
    <property type="entry name" value="Gfo/Idh/MocA_domain"/>
</dbReference>
<dbReference type="GO" id="GO:0000166">
    <property type="term" value="F:nucleotide binding"/>
    <property type="evidence" value="ECO:0007669"/>
    <property type="project" value="InterPro"/>
</dbReference>
<dbReference type="GO" id="GO:0047115">
    <property type="term" value="F:trans-1,2-dihydrobenzene-1,2-diol dehydrogenase activity"/>
    <property type="evidence" value="ECO:0007669"/>
    <property type="project" value="UniProtKB-EC"/>
</dbReference>
<evidence type="ECO:0000256" key="4">
    <source>
        <dbReference type="ARBA" id="ARBA00038984"/>
    </source>
</evidence>
<evidence type="ECO:0000256" key="5">
    <source>
        <dbReference type="ARBA" id="ARBA00040603"/>
    </source>
</evidence>
<name>A0A9P0BBW6_BRAAE</name>
<dbReference type="Proteomes" id="UP001154078">
    <property type="component" value="Chromosome 6"/>
</dbReference>